<comment type="caution">
    <text evidence="2">The sequence shown here is derived from an EMBL/GenBank/DDBJ whole genome shotgun (WGS) entry which is preliminary data.</text>
</comment>
<proteinExistence type="predicted"/>
<gene>
    <name evidence="2" type="primary">Necator_chrV.g18935</name>
    <name evidence="2" type="ORF">RB195_014144</name>
</gene>
<reference evidence="2 3" key="1">
    <citation type="submission" date="2023-08" db="EMBL/GenBank/DDBJ databases">
        <title>A Necator americanus chromosomal reference genome.</title>
        <authorList>
            <person name="Ilik V."/>
            <person name="Petrzelkova K.J."/>
            <person name="Pardy F."/>
            <person name="Fuh T."/>
            <person name="Niatou-Singa F.S."/>
            <person name="Gouil Q."/>
            <person name="Baker L."/>
            <person name="Ritchie M.E."/>
            <person name="Jex A.R."/>
            <person name="Gazzola D."/>
            <person name="Li H."/>
            <person name="Toshio Fujiwara R."/>
            <person name="Zhan B."/>
            <person name="Aroian R.V."/>
            <person name="Pafco B."/>
            <person name="Schwarz E.M."/>
        </authorList>
    </citation>
    <scope>NUCLEOTIDE SEQUENCE [LARGE SCALE GENOMIC DNA]</scope>
    <source>
        <strain evidence="2 3">Aroian</strain>
        <tissue evidence="2">Whole animal</tissue>
    </source>
</reference>
<accession>A0ABR1E002</accession>
<evidence type="ECO:0000313" key="2">
    <source>
        <dbReference type="EMBL" id="KAK6755595.1"/>
    </source>
</evidence>
<dbReference type="Proteomes" id="UP001303046">
    <property type="component" value="Unassembled WGS sequence"/>
</dbReference>
<name>A0ABR1E002_NECAM</name>
<dbReference type="EMBL" id="JAVFWL010000005">
    <property type="protein sequence ID" value="KAK6755595.1"/>
    <property type="molecule type" value="Genomic_DNA"/>
</dbReference>
<sequence>MHRGGPSSGRVSQVEKVFGTSDMIFATSDIGIGSLAGSWRRAAGKGKLAVAGLLSLEKSLFAPLAYSLPQSPEHWNNNLSFQTSDSMATGEKRSNLRMLDEAQPQKQAGFRHGFSCLDQIQTVSKVKEVRREYSLPPPHIHWKGRNRSLFEKYHNEAMKQKRCKGTEQSREENRNANKQKEDTIHEERLLRERRSTT</sequence>
<evidence type="ECO:0000256" key="1">
    <source>
        <dbReference type="SAM" id="MobiDB-lite"/>
    </source>
</evidence>
<organism evidence="2 3">
    <name type="scientific">Necator americanus</name>
    <name type="common">Human hookworm</name>
    <dbReference type="NCBI Taxonomy" id="51031"/>
    <lineage>
        <taxon>Eukaryota</taxon>
        <taxon>Metazoa</taxon>
        <taxon>Ecdysozoa</taxon>
        <taxon>Nematoda</taxon>
        <taxon>Chromadorea</taxon>
        <taxon>Rhabditida</taxon>
        <taxon>Rhabditina</taxon>
        <taxon>Rhabditomorpha</taxon>
        <taxon>Strongyloidea</taxon>
        <taxon>Ancylostomatidae</taxon>
        <taxon>Bunostominae</taxon>
        <taxon>Necator</taxon>
    </lineage>
</organism>
<evidence type="ECO:0000313" key="3">
    <source>
        <dbReference type="Proteomes" id="UP001303046"/>
    </source>
</evidence>
<keyword evidence="3" id="KW-1185">Reference proteome</keyword>
<protein>
    <submittedName>
        <fullName evidence="2">Uncharacterized protein</fullName>
    </submittedName>
</protein>
<feature type="region of interest" description="Disordered" evidence="1">
    <location>
        <begin position="157"/>
        <end position="197"/>
    </location>
</feature>